<evidence type="ECO:0000256" key="2">
    <source>
        <dbReference type="ARBA" id="ARBA00022695"/>
    </source>
</evidence>
<dbReference type="EC" id="2.7.7.42" evidence="10"/>
<dbReference type="InterPro" id="IPR005190">
    <property type="entry name" value="GlnE_rpt_dom"/>
</dbReference>
<dbReference type="SUPFAM" id="SSF81593">
    <property type="entry name" value="Nucleotidyltransferase substrate binding subunit/domain"/>
    <property type="match status" value="2"/>
</dbReference>
<evidence type="ECO:0000313" key="11">
    <source>
        <dbReference type="Proteomes" id="UP000260351"/>
    </source>
</evidence>
<dbReference type="InterPro" id="IPR023057">
    <property type="entry name" value="GlnE"/>
</dbReference>
<dbReference type="OrthoDB" id="9759366at2"/>
<dbReference type="NCBIfam" id="NF008292">
    <property type="entry name" value="PRK11072.1"/>
    <property type="match status" value="1"/>
</dbReference>
<feature type="region of interest" description="Disordered" evidence="7">
    <location>
        <begin position="729"/>
        <end position="749"/>
    </location>
</feature>
<organism evidence="10 11">
    <name type="scientific">Wenzhouxiangella sediminis</name>
    <dbReference type="NCBI Taxonomy" id="1792836"/>
    <lineage>
        <taxon>Bacteria</taxon>
        <taxon>Pseudomonadati</taxon>
        <taxon>Pseudomonadota</taxon>
        <taxon>Gammaproteobacteria</taxon>
        <taxon>Chromatiales</taxon>
        <taxon>Wenzhouxiangellaceae</taxon>
        <taxon>Wenzhouxiangella</taxon>
    </lineage>
</organism>
<keyword evidence="1 10" id="KW-0808">Transferase</keyword>
<evidence type="ECO:0000313" key="10">
    <source>
        <dbReference type="EMBL" id="RFF30530.1"/>
    </source>
</evidence>
<evidence type="ECO:0000256" key="4">
    <source>
        <dbReference type="ARBA" id="ARBA00022840"/>
    </source>
</evidence>
<reference evidence="10 11" key="1">
    <citation type="submission" date="2018-08" db="EMBL/GenBank/DDBJ databases">
        <title>Wenzhouxiangella salilacus sp. nov., a novel bacterium isolated from a saline lake in Xinjiang Province, China.</title>
        <authorList>
            <person name="Han S."/>
        </authorList>
    </citation>
    <scope>NUCLEOTIDE SEQUENCE [LARGE SCALE GENOMIC DNA]</scope>
    <source>
        <strain evidence="10 11">XDB06</strain>
    </source>
</reference>
<dbReference type="AlphaFoldDB" id="A0A3E1K8U1"/>
<evidence type="ECO:0000259" key="9">
    <source>
        <dbReference type="Pfam" id="PF08335"/>
    </source>
</evidence>
<dbReference type="PANTHER" id="PTHR30621">
    <property type="entry name" value="GLUTAMINE SYNTHETASE ADENYLYLTRANSFERASE"/>
    <property type="match status" value="1"/>
</dbReference>
<dbReference type="GO" id="GO:0005829">
    <property type="term" value="C:cytosol"/>
    <property type="evidence" value="ECO:0007669"/>
    <property type="project" value="TreeGrafter"/>
</dbReference>
<feature type="domain" description="PII-uridylyltransferase/Glutamine-synthetase adenylyltransferase" evidence="9">
    <location>
        <begin position="259"/>
        <end position="395"/>
    </location>
</feature>
<keyword evidence="10" id="KW-0436">Ligase</keyword>
<dbReference type="Pfam" id="PF08335">
    <property type="entry name" value="GlnD_UR_UTase"/>
    <property type="match status" value="1"/>
</dbReference>
<feature type="domain" description="Glutamate-ammonia ligase adenylyltransferase repeated" evidence="8">
    <location>
        <begin position="505"/>
        <end position="717"/>
    </location>
</feature>
<dbReference type="GO" id="GO:0047388">
    <property type="term" value="F:[glutamine synthetase]-adenylyl-L-tyrosine phosphorylase activity"/>
    <property type="evidence" value="ECO:0007669"/>
    <property type="project" value="UniProtKB-EC"/>
</dbReference>
<dbReference type="PANTHER" id="PTHR30621:SF0">
    <property type="entry name" value="BIFUNCTIONAL GLUTAMINE SYNTHETASE ADENYLYLTRANSFERASE_ADENYLYL-REMOVING ENZYME"/>
    <property type="match status" value="1"/>
</dbReference>
<evidence type="ECO:0000256" key="5">
    <source>
        <dbReference type="ARBA" id="ARBA00022842"/>
    </source>
</evidence>
<dbReference type="EMBL" id="QUZK01000034">
    <property type="protein sequence ID" value="RFF30530.1"/>
    <property type="molecule type" value="Genomic_DNA"/>
</dbReference>
<proteinExistence type="predicted"/>
<dbReference type="Gene3D" id="1.20.120.330">
    <property type="entry name" value="Nucleotidyltransferases domain 2"/>
    <property type="match status" value="2"/>
</dbReference>
<keyword evidence="6" id="KW-0511">Multifunctional enzyme</keyword>
<accession>A0A3E1K8U1</accession>
<dbReference type="Proteomes" id="UP000260351">
    <property type="component" value="Unassembled WGS sequence"/>
</dbReference>
<dbReference type="GO" id="GO:0005524">
    <property type="term" value="F:ATP binding"/>
    <property type="evidence" value="ECO:0007669"/>
    <property type="project" value="UniProtKB-KW"/>
</dbReference>
<feature type="region of interest" description="Disordered" evidence="7">
    <location>
        <begin position="30"/>
        <end position="49"/>
    </location>
</feature>
<dbReference type="GO" id="GO:0016874">
    <property type="term" value="F:ligase activity"/>
    <property type="evidence" value="ECO:0007669"/>
    <property type="project" value="UniProtKB-KW"/>
</dbReference>
<dbReference type="SUPFAM" id="SSF81301">
    <property type="entry name" value="Nucleotidyltransferase"/>
    <property type="match status" value="2"/>
</dbReference>
<evidence type="ECO:0000256" key="3">
    <source>
        <dbReference type="ARBA" id="ARBA00022741"/>
    </source>
</evidence>
<dbReference type="FunFam" id="1.20.120.330:FF:000005">
    <property type="entry name" value="Bifunctional glutamine synthetase adenylyltransferase/adenylyl-removing enzyme"/>
    <property type="match status" value="1"/>
</dbReference>
<gene>
    <name evidence="10" type="ORF">DZC52_07290</name>
</gene>
<evidence type="ECO:0000256" key="7">
    <source>
        <dbReference type="SAM" id="MobiDB-lite"/>
    </source>
</evidence>
<dbReference type="EC" id="2.7.7.89" evidence="10"/>
<dbReference type="GO" id="GO:0008882">
    <property type="term" value="F:[glutamate-ammonia-ligase] adenylyltransferase activity"/>
    <property type="evidence" value="ECO:0007669"/>
    <property type="project" value="UniProtKB-EC"/>
</dbReference>
<keyword evidence="3" id="KW-0547">Nucleotide-binding</keyword>
<keyword evidence="2 10" id="KW-0548">Nucleotidyltransferase</keyword>
<sequence>MKIAVKRPGKDLLGSHCRFVAEAWRRFEDAPDPDRALPRPSESAMREDPAAELRRYRQLQSIHILWRDLTGEADIAETGKALSTLAGECIELALAAAERAVAERHGWVENEQGERQRLIVFGLGKLGGGELNFNSDIDLVFAHDAQGRSSGPRRVDAADWMKRVARKLIGLLDTVDAHGRAWVVDTRLRPFGESGALVWSVPAMEQYFLSEGRTWERYAWLKAAPVAGDIESGRALIEALQPFVYRRYLDYGIFESLRDLHRRIDANARARSDLDDIKRGRGGIRELEFLVQSLQILRGGREASLRRTGFLPALDACSRLGLIPSEEAGELRDAYGFLRILENRLQAMTARQGHELPEDEPQRRRLAELMSFDDWHELESALAAHRRVVTRYFSERFREPEEQTEAGDGLWPPPENLAERLRRTGFQDPEEAAEHLTRCHADLQRRPLSAEGRQRLERLMPKLIEVVGRQRPPDTGLADLLRLVDQVSRRSAYLALLRERPETLERLVRVFHLSQRVAEWIIAAPQLIDDLLDPINGFELPAAPKPDPDDREASLWALSRWRQAGFLRTALAELDDRLDAVGAGRQLSDMAGVIVESSLDLAGSGDADLAVIGYGNLGAGQLHFESDLDLVFLHRSGEAPRRVVQRLVSALQMPLPGGRLFEIDTRLRPNGRAGMLVSTLESFAEYQRNKAWTWEHQALIRARWIGGDRSLEPEFEAVREAVLRQPREEKSAASDLAGMRARQLRERRESPTKRALTDLQFLAELGVLTRAAEHPGLVAHRRTDTQLEALAEAGWLDGEQARALAEDWRGLLERRHMDWLRREPAPFDEDGVRERIDDAWSDRFGCTPGEEKA</sequence>
<keyword evidence="4" id="KW-0067">ATP-binding</keyword>
<dbReference type="Pfam" id="PF03710">
    <property type="entry name" value="GlnE"/>
    <property type="match status" value="2"/>
</dbReference>
<evidence type="ECO:0000256" key="1">
    <source>
        <dbReference type="ARBA" id="ARBA00022679"/>
    </source>
</evidence>
<feature type="domain" description="Glutamate-ammonia ligase adenylyltransferase repeated" evidence="8">
    <location>
        <begin position="46"/>
        <end position="233"/>
    </location>
</feature>
<dbReference type="InterPro" id="IPR013546">
    <property type="entry name" value="PII_UdlTrfase/GS_AdlTrfase"/>
</dbReference>
<keyword evidence="11" id="KW-1185">Reference proteome</keyword>
<keyword evidence="5" id="KW-0460">Magnesium</keyword>
<dbReference type="RefSeq" id="WP_116650472.1">
    <property type="nucleotide sequence ID" value="NZ_QUZK01000034.1"/>
</dbReference>
<dbReference type="GO" id="GO:0000820">
    <property type="term" value="P:regulation of glutamine family amino acid metabolic process"/>
    <property type="evidence" value="ECO:0007669"/>
    <property type="project" value="TreeGrafter"/>
</dbReference>
<dbReference type="Gene3D" id="1.20.120.1510">
    <property type="match status" value="1"/>
</dbReference>
<dbReference type="CDD" id="cd05401">
    <property type="entry name" value="NT_GlnE_GlnD_like"/>
    <property type="match status" value="1"/>
</dbReference>
<evidence type="ECO:0000256" key="6">
    <source>
        <dbReference type="ARBA" id="ARBA00023268"/>
    </source>
</evidence>
<comment type="caution">
    <text evidence="10">The sequence shown here is derived from an EMBL/GenBank/DDBJ whole genome shotgun (WGS) entry which is preliminary data.</text>
</comment>
<dbReference type="InterPro" id="IPR043519">
    <property type="entry name" value="NT_sf"/>
</dbReference>
<protein>
    <submittedName>
        <fullName evidence="10">Bifunctional [glutamate--ammonia ligase]-adenylyl-L-tyrosine phosphorylase/[glutamate--ammonia-ligase] adenylyltransferase</fullName>
        <ecNumber evidence="10">2.7.7.42</ecNumber>
        <ecNumber evidence="10">2.7.7.89</ecNumber>
    </submittedName>
</protein>
<name>A0A3E1K8U1_9GAMM</name>
<dbReference type="Gene3D" id="3.30.460.10">
    <property type="entry name" value="Beta Polymerase, domain 2"/>
    <property type="match status" value="2"/>
</dbReference>
<evidence type="ECO:0000259" key="8">
    <source>
        <dbReference type="Pfam" id="PF03710"/>
    </source>
</evidence>